<keyword evidence="5" id="KW-0067">ATP-binding</keyword>
<dbReference type="InterPro" id="IPR001650">
    <property type="entry name" value="Helicase_C-like"/>
</dbReference>
<dbReference type="GO" id="GO:0016787">
    <property type="term" value="F:hydrolase activity"/>
    <property type="evidence" value="ECO:0007669"/>
    <property type="project" value="UniProtKB-KW"/>
</dbReference>
<comment type="catalytic activity">
    <reaction evidence="10">
        <text>ATP + H2O = ADP + phosphate + H(+)</text>
        <dbReference type="Rhea" id="RHEA:13065"/>
        <dbReference type="ChEBI" id="CHEBI:15377"/>
        <dbReference type="ChEBI" id="CHEBI:15378"/>
        <dbReference type="ChEBI" id="CHEBI:30616"/>
        <dbReference type="ChEBI" id="CHEBI:43474"/>
        <dbReference type="ChEBI" id="CHEBI:456216"/>
        <dbReference type="EC" id="5.6.2.4"/>
    </reaction>
</comment>
<dbReference type="InterPro" id="IPR011545">
    <property type="entry name" value="DEAD/DEAH_box_helicase_dom"/>
</dbReference>
<evidence type="ECO:0000256" key="2">
    <source>
        <dbReference type="ARBA" id="ARBA00022741"/>
    </source>
</evidence>
<dbReference type="InterPro" id="IPR004179">
    <property type="entry name" value="Sec63-dom"/>
</dbReference>
<keyword evidence="6" id="KW-0413">Isomerase</keyword>
<dbReference type="SUPFAM" id="SSF158702">
    <property type="entry name" value="Sec63 N-terminal domain-like"/>
    <property type="match status" value="1"/>
</dbReference>
<keyword evidence="7" id="KW-0469">Meiosis</keyword>
<dbReference type="InterPro" id="IPR057842">
    <property type="entry name" value="WH_MER3"/>
</dbReference>
<feature type="compositionally biased region" description="Polar residues" evidence="11">
    <location>
        <begin position="277"/>
        <end position="286"/>
    </location>
</feature>
<keyword evidence="2" id="KW-0547">Nucleotide-binding</keyword>
<evidence type="ECO:0000256" key="1">
    <source>
        <dbReference type="ARBA" id="ARBA00010140"/>
    </source>
</evidence>
<dbReference type="InterPro" id="IPR027417">
    <property type="entry name" value="P-loop_NTPase"/>
</dbReference>
<dbReference type="STRING" id="105984.A0A427Y6P4"/>
<sequence length="1528" mass="167770">MSSSVDELLRKLGRVRDPALDALPSVPDPFSGTSFDLGATFPTATSHRDPDLGPTEESSASTRRRFLDSSSSVDGHGFLNHHVGEIWSPSRAFTPTIPAIPFSPSPARHRLATANPSPQLNFGHNAVPGPSSIPISPPRGGPFPFSLSPEPRRHPHHPDAEVESLPTPPRSHSKNNAKIASIAGPAHTVTTSCVIPLASGHGQTTSGQADHVAAVAAGPSSARHTNAAPSAGPSRIVDLSDDDDDEFGDDDVWMESALAEVKRVEAALPPRGATASPYFTQDQATSRPVPGLQLPPSRKSSTSPAISFPKLAGSRPNSSLGGPRPSPGPSVAKPQPAKPANPVGRSKKGGQLVSTQALETAAERQIFSFDHFNEMQSAIFQSAYDSEENLVVSAPTGSGKTVVFELTFLQMLKDPSTTLRPLAIYMAPTKALCYERAQDWRNRLSPLEVQVAELTGDSKINEMYSVIGSVDLIVTTPEKWDSITRRSFKNNPVNRLRLMMIDEVHLLHEDRGPTLEVVVARMKKATSNEVRIVAVSASVPNIDDVARWIGPKDPNLSNPTPDSIDNMPKAAVFQFGDDYRPVPLKRFTYGYDAYNDFALATKLDKELFPILVRHSDGLPIVVFCPTRKACMSTAEAINKAYEAALDGRRRLPWDSYKNQRLVLKDPKVQALTRNGIAVHHAGLDILDRRAIEQAFKDSALHMLVATSTLAVGVNLPAHLVVIQGTSMWNGQAFRDYADIDIQQMMGRAGRPQFDTSGTVVVMCNTNKLAKFREMLNCRTVLESQLHENLTEHINSEIGLGTIRSLKTAQDWLRGSFLAVRIQQNPKHYTKALVKDQSKTWWEALDDYVENALEDLESHEFVALNTADDHDGDEVISTNLGMIMSQNFICYHTMCYIVTMDKDASLRDLMEILAGADEFSNLRIRQGEGAVLNKLRVSPEVRFHLDEAVKTYADKVFLHLQVCFGNISMDKFATKTENASPLQTQVVIFNCAPRIAKAMFLVAVEKKFGGAARSAFELVRTVNGKAWEDSASIFRQIDKIGPKSITVLGSNGVHSWDDLIKMDPGRLEMWLNRHAPFGQEVIERAKEFPRFTLHIEQEGVVASPNEYPILQMRVKLEHKGILVRKADKGVRRAKSIERDKSYNLVVLFISSKDNRFLDIRKIDTRKLNDRAKEFVVEAKIRHRDETVIAIAGVEDNAGLATTVEYRPRISITKFPDPQLVQGDDTSEGPAVTAVTTPTPAPTSNRPQQQTSDERASLNAPEPPRFASRLSVSRNEAQSSKASARPAKEPTPEIFEISDEEELIDLTVPKKKRRTPKQVTELVPSKRLKISSIIDDLALESAEVPPKPPQPSNVSEKVAQKVPAKIPQQPVPKLPETVPASPLVRPLDTMIDITMDDEDDDKASVDSFAEFDQFFASPSSEPPKRPVSPALPPSNSMAIDATLAPRLLISKMPPTPTSATPRSLLFSREQRVPTPLARSISEVSPAPESLEDWTVPAPVAAVPDEPPREPTPPSGAADDFDAWMRELLGE</sequence>
<dbReference type="PANTHER" id="PTHR47835:SF3">
    <property type="entry name" value="HELICASE FOR MEIOSIS 1"/>
    <property type="match status" value="1"/>
</dbReference>
<evidence type="ECO:0000256" key="11">
    <source>
        <dbReference type="SAM" id="MobiDB-lite"/>
    </source>
</evidence>
<dbReference type="InterPro" id="IPR036388">
    <property type="entry name" value="WH-like_DNA-bd_sf"/>
</dbReference>
<feature type="region of interest" description="Disordered" evidence="11">
    <location>
        <begin position="1411"/>
        <end position="1435"/>
    </location>
</feature>
<dbReference type="SMART" id="SM00487">
    <property type="entry name" value="DEXDc"/>
    <property type="match status" value="1"/>
</dbReference>
<feature type="region of interest" description="Disordered" evidence="11">
    <location>
        <begin position="1214"/>
        <end position="1296"/>
    </location>
</feature>
<evidence type="ECO:0000256" key="9">
    <source>
        <dbReference type="ARBA" id="ARBA00034808"/>
    </source>
</evidence>
<dbReference type="InterPro" id="IPR052247">
    <property type="entry name" value="Meiotic_Crossover_Helicase"/>
</dbReference>
<evidence type="ECO:0000256" key="4">
    <source>
        <dbReference type="ARBA" id="ARBA00022806"/>
    </source>
</evidence>
<dbReference type="SMART" id="SM00490">
    <property type="entry name" value="HELICc"/>
    <property type="match status" value="1"/>
</dbReference>
<evidence type="ECO:0000256" key="10">
    <source>
        <dbReference type="ARBA" id="ARBA00048988"/>
    </source>
</evidence>
<dbReference type="SUPFAM" id="SSF46785">
    <property type="entry name" value="Winged helix' DNA-binding domain"/>
    <property type="match status" value="1"/>
</dbReference>
<dbReference type="InterPro" id="IPR036390">
    <property type="entry name" value="WH_DNA-bd_sf"/>
</dbReference>
<evidence type="ECO:0000256" key="6">
    <source>
        <dbReference type="ARBA" id="ARBA00023235"/>
    </source>
</evidence>
<dbReference type="Pfam" id="PF02889">
    <property type="entry name" value="Sec63"/>
    <property type="match status" value="1"/>
</dbReference>
<dbReference type="Pfam" id="PF00270">
    <property type="entry name" value="DEAD"/>
    <property type="match status" value="1"/>
</dbReference>
<dbReference type="Proteomes" id="UP000279236">
    <property type="component" value="Unassembled WGS sequence"/>
</dbReference>
<protein>
    <recommendedName>
        <fullName evidence="9">DNA 3'-5' helicase</fullName>
        <ecNumber evidence="9">5.6.2.4</ecNumber>
    </recommendedName>
</protein>
<feature type="compositionally biased region" description="Acidic residues" evidence="11">
    <location>
        <begin position="239"/>
        <end position="249"/>
    </location>
</feature>
<feature type="domain" description="Helicase ATP-binding" evidence="12">
    <location>
        <begin position="381"/>
        <end position="557"/>
    </location>
</feature>
<dbReference type="Pfam" id="PF00271">
    <property type="entry name" value="Helicase_C"/>
    <property type="match status" value="1"/>
</dbReference>
<feature type="region of interest" description="Disordered" evidence="11">
    <location>
        <begin position="1448"/>
        <end position="1528"/>
    </location>
</feature>
<gene>
    <name evidence="14" type="primary">MER3</name>
    <name evidence="14" type="ORF">EHS24_005030</name>
</gene>
<evidence type="ECO:0000313" key="14">
    <source>
        <dbReference type="EMBL" id="RSH86758.1"/>
    </source>
</evidence>
<dbReference type="PANTHER" id="PTHR47835">
    <property type="entry name" value="HFM1, ATP DEPENDENT DNA HELICASE HOMOLOG"/>
    <property type="match status" value="1"/>
</dbReference>
<dbReference type="Gene3D" id="3.40.50.300">
    <property type="entry name" value="P-loop containing nucleotide triphosphate hydrolases"/>
    <property type="match status" value="2"/>
</dbReference>
<dbReference type="PROSITE" id="PS51192">
    <property type="entry name" value="HELICASE_ATP_BIND_1"/>
    <property type="match status" value="1"/>
</dbReference>
<dbReference type="SMART" id="SM00973">
    <property type="entry name" value="Sec63"/>
    <property type="match status" value="1"/>
</dbReference>
<dbReference type="GO" id="GO:0043138">
    <property type="term" value="F:3'-5' DNA helicase activity"/>
    <property type="evidence" value="ECO:0007669"/>
    <property type="project" value="UniProtKB-EC"/>
</dbReference>
<keyword evidence="3" id="KW-0378">Hydrolase</keyword>
<feature type="region of interest" description="Disordered" evidence="11">
    <location>
        <begin position="108"/>
        <end position="175"/>
    </location>
</feature>
<feature type="region of interest" description="Disordered" evidence="11">
    <location>
        <begin position="16"/>
        <end position="74"/>
    </location>
</feature>
<name>A0A427Y6P4_9TREE</name>
<dbReference type="Pfam" id="PF23445">
    <property type="entry name" value="WHD_SNRNP200"/>
    <property type="match status" value="1"/>
</dbReference>
<dbReference type="Gene3D" id="1.10.3380.10">
    <property type="entry name" value="Sec63 N-terminal domain-like domain"/>
    <property type="match status" value="1"/>
</dbReference>
<evidence type="ECO:0000256" key="5">
    <source>
        <dbReference type="ARBA" id="ARBA00022840"/>
    </source>
</evidence>
<evidence type="ECO:0000313" key="15">
    <source>
        <dbReference type="Proteomes" id="UP000279236"/>
    </source>
</evidence>
<evidence type="ECO:0000256" key="8">
    <source>
        <dbReference type="ARBA" id="ARBA00034617"/>
    </source>
</evidence>
<evidence type="ECO:0000256" key="7">
    <source>
        <dbReference type="ARBA" id="ARBA00023254"/>
    </source>
</evidence>
<comment type="similarity">
    <text evidence="1">Belongs to the helicase family. SKI2 subfamily.</text>
</comment>
<comment type="catalytic activity">
    <reaction evidence="8">
        <text>Couples ATP hydrolysis with the unwinding of duplex DNA by translocating in the 3'-5' direction.</text>
        <dbReference type="EC" id="5.6.2.4"/>
    </reaction>
</comment>
<dbReference type="OrthoDB" id="5575at2759"/>
<dbReference type="SUPFAM" id="SSF52540">
    <property type="entry name" value="P-loop containing nucleoside triphosphate hydrolases"/>
    <property type="match status" value="1"/>
</dbReference>
<dbReference type="GO" id="GO:0005524">
    <property type="term" value="F:ATP binding"/>
    <property type="evidence" value="ECO:0007669"/>
    <property type="project" value="UniProtKB-KW"/>
</dbReference>
<dbReference type="RefSeq" id="XP_028479543.1">
    <property type="nucleotide sequence ID" value="XM_028620571.1"/>
</dbReference>
<feature type="region of interest" description="Disordered" evidence="11">
    <location>
        <begin position="219"/>
        <end position="249"/>
    </location>
</feature>
<keyword evidence="4" id="KW-0347">Helicase</keyword>
<proteinExistence type="inferred from homology"/>
<feature type="region of interest" description="Disordered" evidence="11">
    <location>
        <begin position="1340"/>
        <end position="1381"/>
    </location>
</feature>
<evidence type="ECO:0000259" key="13">
    <source>
        <dbReference type="PROSITE" id="PS51194"/>
    </source>
</evidence>
<feature type="region of interest" description="Disordered" evidence="11">
    <location>
        <begin position="272"/>
        <end position="352"/>
    </location>
</feature>
<dbReference type="CDD" id="cd18795">
    <property type="entry name" value="SF2_C_Ski2"/>
    <property type="match status" value="1"/>
</dbReference>
<dbReference type="Gene3D" id="1.10.10.10">
    <property type="entry name" value="Winged helix-like DNA-binding domain superfamily/Winged helix DNA-binding domain"/>
    <property type="match status" value="1"/>
</dbReference>
<dbReference type="FunFam" id="1.10.10.10:FF:000012">
    <property type="entry name" value="U5 small nuclear ribonucleoprotein helicase"/>
    <property type="match status" value="1"/>
</dbReference>
<evidence type="ECO:0000256" key="3">
    <source>
        <dbReference type="ARBA" id="ARBA00022801"/>
    </source>
</evidence>
<evidence type="ECO:0000259" key="12">
    <source>
        <dbReference type="PROSITE" id="PS51192"/>
    </source>
</evidence>
<feature type="compositionally biased region" description="Low complexity" evidence="11">
    <location>
        <begin position="313"/>
        <end position="323"/>
    </location>
</feature>
<reference evidence="14 15" key="1">
    <citation type="submission" date="2018-11" db="EMBL/GenBank/DDBJ databases">
        <title>Genome sequence of Apiotrichum porosum DSM 27194.</title>
        <authorList>
            <person name="Aliyu H."/>
            <person name="Gorte O."/>
            <person name="Ochsenreither K."/>
        </authorList>
    </citation>
    <scope>NUCLEOTIDE SEQUENCE [LARGE SCALE GENOMIC DNA]</scope>
    <source>
        <strain evidence="14 15">DSM 27194</strain>
    </source>
</reference>
<comment type="caution">
    <text evidence="14">The sequence shown here is derived from an EMBL/GenBank/DDBJ whole genome shotgun (WGS) entry which is preliminary data.</text>
</comment>
<organism evidence="14 15">
    <name type="scientific">Apiotrichum porosum</name>
    <dbReference type="NCBI Taxonomy" id="105984"/>
    <lineage>
        <taxon>Eukaryota</taxon>
        <taxon>Fungi</taxon>
        <taxon>Dikarya</taxon>
        <taxon>Basidiomycota</taxon>
        <taxon>Agaricomycotina</taxon>
        <taxon>Tremellomycetes</taxon>
        <taxon>Trichosporonales</taxon>
        <taxon>Trichosporonaceae</taxon>
        <taxon>Apiotrichum</taxon>
    </lineage>
</organism>
<dbReference type="EC" id="5.6.2.4" evidence="9"/>
<feature type="domain" description="Helicase C-terminal" evidence="13">
    <location>
        <begin position="602"/>
        <end position="797"/>
    </location>
</feature>
<dbReference type="GO" id="GO:0003676">
    <property type="term" value="F:nucleic acid binding"/>
    <property type="evidence" value="ECO:0007669"/>
    <property type="project" value="InterPro"/>
</dbReference>
<dbReference type="EMBL" id="RSCE01000002">
    <property type="protein sequence ID" value="RSH86758.1"/>
    <property type="molecule type" value="Genomic_DNA"/>
</dbReference>
<dbReference type="GO" id="GO:0051321">
    <property type="term" value="P:meiotic cell cycle"/>
    <property type="evidence" value="ECO:0007669"/>
    <property type="project" value="UniProtKB-KW"/>
</dbReference>
<keyword evidence="15" id="KW-1185">Reference proteome</keyword>
<dbReference type="InterPro" id="IPR014001">
    <property type="entry name" value="Helicase_ATP-bd"/>
</dbReference>
<dbReference type="PROSITE" id="PS51194">
    <property type="entry name" value="HELICASE_CTER"/>
    <property type="match status" value="1"/>
</dbReference>
<dbReference type="GeneID" id="39589573"/>
<accession>A0A427Y6P4</accession>
<feature type="compositionally biased region" description="Polar residues" evidence="11">
    <location>
        <begin position="1268"/>
        <end position="1280"/>
    </location>
</feature>